<feature type="compositionally biased region" description="Acidic residues" evidence="1">
    <location>
        <begin position="217"/>
        <end position="239"/>
    </location>
</feature>
<reference evidence="2" key="2">
    <citation type="submission" date="2019-06" db="EMBL/GenBank/DDBJ databases">
        <title>Genomics analysis of Aphanomyces spp. identifies a new class of oomycete effector associated with host adaptation.</title>
        <authorList>
            <person name="Gaulin E."/>
        </authorList>
    </citation>
    <scope>NUCLEOTIDE SEQUENCE</scope>
    <source>
        <strain evidence="2">CBS 578.67</strain>
    </source>
</reference>
<reference evidence="3 4" key="1">
    <citation type="submission" date="2019-03" db="EMBL/GenBank/DDBJ databases">
        <authorList>
            <person name="Gaulin E."/>
            <person name="Dumas B."/>
        </authorList>
    </citation>
    <scope>NUCLEOTIDE SEQUENCE [LARGE SCALE GENOMIC DNA]</scope>
    <source>
        <strain evidence="3">CBS 568.67</strain>
    </source>
</reference>
<evidence type="ECO:0000313" key="3">
    <source>
        <dbReference type="EMBL" id="VFT90006.1"/>
    </source>
</evidence>
<keyword evidence="4" id="KW-1185">Reference proteome</keyword>
<protein>
    <submittedName>
        <fullName evidence="3">Aste57867_13165 protein</fullName>
    </submittedName>
</protein>
<dbReference type="EMBL" id="CAADRA010005456">
    <property type="protein sequence ID" value="VFT90006.1"/>
    <property type="molecule type" value="Genomic_DNA"/>
</dbReference>
<accession>A0A485KY41</accession>
<name>A0A485KY41_9STRA</name>
<evidence type="ECO:0000313" key="2">
    <source>
        <dbReference type="EMBL" id="KAF0696052.1"/>
    </source>
</evidence>
<dbReference type="Proteomes" id="UP000332933">
    <property type="component" value="Unassembled WGS sequence"/>
</dbReference>
<organism evidence="3 4">
    <name type="scientific">Aphanomyces stellatus</name>
    <dbReference type="NCBI Taxonomy" id="120398"/>
    <lineage>
        <taxon>Eukaryota</taxon>
        <taxon>Sar</taxon>
        <taxon>Stramenopiles</taxon>
        <taxon>Oomycota</taxon>
        <taxon>Saprolegniomycetes</taxon>
        <taxon>Saprolegniales</taxon>
        <taxon>Verrucalvaceae</taxon>
        <taxon>Aphanomyces</taxon>
    </lineage>
</organism>
<gene>
    <name evidence="3" type="primary">Aste57867_13165</name>
    <name evidence="2" type="ORF">As57867_013116</name>
    <name evidence="3" type="ORF">ASTE57867_13165</name>
</gene>
<evidence type="ECO:0000313" key="4">
    <source>
        <dbReference type="Proteomes" id="UP000332933"/>
    </source>
</evidence>
<feature type="region of interest" description="Disordered" evidence="1">
    <location>
        <begin position="216"/>
        <end position="239"/>
    </location>
</feature>
<evidence type="ECO:0000256" key="1">
    <source>
        <dbReference type="SAM" id="MobiDB-lite"/>
    </source>
</evidence>
<proteinExistence type="predicted"/>
<dbReference type="AlphaFoldDB" id="A0A485KY41"/>
<sequence>MRRDGIVFNHLRHEHVATNRTIHNCGCGIGREKFAYIVESRDKQAQKKASKAAATFLLTTLHEKGGATDLTLSPSDVKTFGLYNVESITDMNATHLAFVEDRLSHSNAAIRDAAARIVSAFKQFKDERDAMRALGFKAHRHRDSLTKKERLRVEELATSSCNYNLLGCRHCWYQTVETKTQVVPHLERIFRRCETGWYAEPNCNKGKVKTRRWFTPADDETSVDDEDDDVTDDSDDGDEGDAHTCGVSLFDFVDAAATQPKSYIDNHDADEYDFCGIESLIES</sequence>
<dbReference type="EMBL" id="VJMH01005435">
    <property type="protein sequence ID" value="KAF0696052.1"/>
    <property type="molecule type" value="Genomic_DNA"/>
</dbReference>